<feature type="compositionally biased region" description="Low complexity" evidence="1">
    <location>
        <begin position="60"/>
        <end position="76"/>
    </location>
</feature>
<dbReference type="Proteomes" id="UP000076722">
    <property type="component" value="Unassembled WGS sequence"/>
</dbReference>
<reference evidence="3 4" key="1">
    <citation type="journal article" date="2016" name="Mol. Biol. Evol.">
        <title>Comparative Genomics of Early-Diverging Mushroom-Forming Fungi Provides Insights into the Origins of Lignocellulose Decay Capabilities.</title>
        <authorList>
            <person name="Nagy L.G."/>
            <person name="Riley R."/>
            <person name="Tritt A."/>
            <person name="Adam C."/>
            <person name="Daum C."/>
            <person name="Floudas D."/>
            <person name="Sun H."/>
            <person name="Yadav J.S."/>
            <person name="Pangilinan J."/>
            <person name="Larsson K.H."/>
            <person name="Matsuura K."/>
            <person name="Barry K."/>
            <person name="Labutti K."/>
            <person name="Kuo R."/>
            <person name="Ohm R.A."/>
            <person name="Bhattacharya S.S."/>
            <person name="Shirouzu T."/>
            <person name="Yoshinaga Y."/>
            <person name="Martin F.M."/>
            <person name="Grigoriev I.V."/>
            <person name="Hibbett D.S."/>
        </authorList>
    </citation>
    <scope>NUCLEOTIDE SEQUENCE [LARGE SCALE GENOMIC DNA]</scope>
    <source>
        <strain evidence="3 4">HHB9708</strain>
    </source>
</reference>
<feature type="region of interest" description="Disordered" evidence="1">
    <location>
        <begin position="194"/>
        <end position="224"/>
    </location>
</feature>
<dbReference type="AlphaFoldDB" id="A0A164MCQ9"/>
<organism evidence="3 4">
    <name type="scientific">Sistotremastrum niveocremeum HHB9708</name>
    <dbReference type="NCBI Taxonomy" id="1314777"/>
    <lineage>
        <taxon>Eukaryota</taxon>
        <taxon>Fungi</taxon>
        <taxon>Dikarya</taxon>
        <taxon>Basidiomycota</taxon>
        <taxon>Agaricomycotina</taxon>
        <taxon>Agaricomycetes</taxon>
        <taxon>Sistotremastrales</taxon>
        <taxon>Sistotremastraceae</taxon>
        <taxon>Sertulicium</taxon>
        <taxon>Sertulicium niveocremeum</taxon>
    </lineage>
</organism>
<evidence type="ECO:0000313" key="2">
    <source>
        <dbReference type="EMBL" id="KZS86575.1"/>
    </source>
</evidence>
<feature type="region of interest" description="Disordered" evidence="1">
    <location>
        <begin position="1"/>
        <end position="76"/>
    </location>
</feature>
<keyword evidence="4" id="KW-1185">Reference proteome</keyword>
<dbReference type="EMBL" id="KV419483">
    <property type="protein sequence ID" value="KZS86575.1"/>
    <property type="molecule type" value="Genomic_DNA"/>
</dbReference>
<evidence type="ECO:0000313" key="4">
    <source>
        <dbReference type="Proteomes" id="UP000076722"/>
    </source>
</evidence>
<accession>A0A164MCQ9</accession>
<sequence length="350" mass="38406">MSYEIFSAQNGKGEGRSRVFAPTNSVTPTRESTPLEASSETNTRLPMRQRGGRIPNSPRVAPESSQVSPASPSASSVDHLAVMRQILRIREEPLAIPPEVLKEVKVSHMAPTTPSEPVAPNLPMVQNCPVQRTPQKIKSSQIQSCVNLKKVIRGSSIRRTGDHATLYLTYVGGQSILNRLQAIFPRLVPKKDSVQTATADQDSGPSSTIDVPVSYGAQNESRQPVRTLPTKILRTIRNGVPYTLWREPGTPAMVSDHDSETTLEPLVRPENASIGDIYEIQQIGAQPVLWVMSPDPSSPSKKGIWLKATMGAAYPADHQYCLNMRVDGTGPSWVKRATVRKYEKSRSEPI</sequence>
<gene>
    <name evidence="3" type="ORF">SISNIDRAFT_471675</name>
    <name evidence="2" type="ORF">SISNIDRAFT_471680</name>
</gene>
<evidence type="ECO:0000313" key="3">
    <source>
        <dbReference type="EMBL" id="KZS86586.1"/>
    </source>
</evidence>
<feature type="compositionally biased region" description="Polar residues" evidence="1">
    <location>
        <begin position="22"/>
        <end position="44"/>
    </location>
</feature>
<dbReference type="EMBL" id="KV419482">
    <property type="protein sequence ID" value="KZS86586.1"/>
    <property type="molecule type" value="Genomic_DNA"/>
</dbReference>
<protein>
    <submittedName>
        <fullName evidence="3">Uncharacterized protein</fullName>
    </submittedName>
</protein>
<proteinExistence type="predicted"/>
<feature type="compositionally biased region" description="Polar residues" evidence="1">
    <location>
        <begin position="194"/>
        <end position="209"/>
    </location>
</feature>
<evidence type="ECO:0000256" key="1">
    <source>
        <dbReference type="SAM" id="MobiDB-lite"/>
    </source>
</evidence>
<name>A0A164MCQ9_9AGAM</name>